<dbReference type="AlphaFoldDB" id="A0A074V5N6"/>
<dbReference type="InterPro" id="IPR011234">
    <property type="entry name" value="Fumarylacetoacetase-like_C"/>
</dbReference>
<comment type="caution">
    <text evidence="3">The sequence shown here is derived from an EMBL/GenBank/DDBJ whole genome shotgun (WGS) entry which is preliminary data.</text>
</comment>
<organism evidence="3 4">
    <name type="scientific">Snodgrassella alvi SCGC AB-598-J21</name>
    <dbReference type="NCBI Taxonomy" id="1385367"/>
    <lineage>
        <taxon>Bacteria</taxon>
        <taxon>Pseudomonadati</taxon>
        <taxon>Pseudomonadota</taxon>
        <taxon>Betaproteobacteria</taxon>
        <taxon>Neisseriales</taxon>
        <taxon>Neisseriaceae</taxon>
        <taxon>Snodgrassella</taxon>
    </lineage>
</organism>
<sequence length="216" mass="24300">MKTVYIEEQKVALGNIFCIGRNYTEHIKELHNVKPEEPVVFMKPTSSLALEPDDIQLPSYSSDVHHECELVIYMAEDAFDVQENEALDYVGGYAIGLDLTARDVQAELKSKGLPWEKAKGFPTAACLSHFIPLTEIDDIQQQEFFLKVNGEIRQQGYTKDMMFTCRQIISYLSRVYGLQAGDIIYTGTPAGVAAIQSGDELELIWPDKIKATFRVA</sequence>
<proteinExistence type="predicted"/>
<keyword evidence="1" id="KW-0479">Metal-binding</keyword>
<accession>A0A074V5N6</accession>
<dbReference type="Gene3D" id="3.90.850.10">
    <property type="entry name" value="Fumarylacetoacetase-like, C-terminal domain"/>
    <property type="match status" value="1"/>
</dbReference>
<evidence type="ECO:0000313" key="4">
    <source>
        <dbReference type="Proteomes" id="UP000027644"/>
    </source>
</evidence>
<dbReference type="PANTHER" id="PTHR11820:SF7">
    <property type="entry name" value="ACYLPYRUVASE FAHD1, MITOCHONDRIAL"/>
    <property type="match status" value="1"/>
</dbReference>
<protein>
    <submittedName>
        <fullName evidence="3">2-keto-4-pentenoate hydratase/2-oxohepta-3-ene-1,7-dioic acid hydratase (Catechol pathway)</fullName>
    </submittedName>
</protein>
<evidence type="ECO:0000313" key="3">
    <source>
        <dbReference type="EMBL" id="KEQ00748.1"/>
    </source>
</evidence>
<dbReference type="PANTHER" id="PTHR11820">
    <property type="entry name" value="ACYLPYRUVASE"/>
    <property type="match status" value="1"/>
</dbReference>
<reference evidence="3 4" key="1">
    <citation type="journal article" date="2014" name="PLoS Genet.">
        <title>Hidden diversity in honey bee gut symbionts detected by single-cell genomics.</title>
        <authorList>
            <person name="Engel P."/>
            <person name="Stepanauskas R."/>
            <person name="Moran N."/>
        </authorList>
    </citation>
    <scope>NUCLEOTIDE SEQUENCE [LARGE SCALE GENOMIC DNA]</scope>
    <source>
        <strain evidence="3 4">SCGC AB-598-J21</strain>
    </source>
</reference>
<feature type="domain" description="Fumarylacetoacetase-like C-terminal" evidence="2">
    <location>
        <begin position="16"/>
        <end position="203"/>
    </location>
</feature>
<dbReference type="Proteomes" id="UP000027644">
    <property type="component" value="Unassembled WGS sequence"/>
</dbReference>
<dbReference type="InterPro" id="IPR036663">
    <property type="entry name" value="Fumarylacetoacetase_C_sf"/>
</dbReference>
<evidence type="ECO:0000256" key="1">
    <source>
        <dbReference type="ARBA" id="ARBA00022723"/>
    </source>
</evidence>
<name>A0A074V5N6_9NEIS</name>
<evidence type="ECO:0000259" key="2">
    <source>
        <dbReference type="Pfam" id="PF01557"/>
    </source>
</evidence>
<dbReference type="EMBL" id="AVQL01000445">
    <property type="protein sequence ID" value="KEQ00748.1"/>
    <property type="molecule type" value="Genomic_DNA"/>
</dbReference>
<dbReference type="Pfam" id="PF01557">
    <property type="entry name" value="FAA_hydrolase"/>
    <property type="match status" value="1"/>
</dbReference>
<dbReference type="SUPFAM" id="SSF56529">
    <property type="entry name" value="FAH"/>
    <property type="match status" value="1"/>
</dbReference>
<gene>
    <name evidence="3" type="ORF">SASC598J21_014360</name>
</gene>
<dbReference type="GO" id="GO:0046872">
    <property type="term" value="F:metal ion binding"/>
    <property type="evidence" value="ECO:0007669"/>
    <property type="project" value="UniProtKB-KW"/>
</dbReference>
<dbReference type="GO" id="GO:0018773">
    <property type="term" value="F:acetylpyruvate hydrolase activity"/>
    <property type="evidence" value="ECO:0007669"/>
    <property type="project" value="TreeGrafter"/>
</dbReference>